<name>G6FPJ9_9CYAN</name>
<comment type="caution">
    <text evidence="2">The sequence shown here is derived from an EMBL/GenBank/DDBJ whole genome shotgun (WGS) entry which is preliminary data.</text>
</comment>
<dbReference type="Proteomes" id="UP000004344">
    <property type="component" value="Unassembled WGS sequence"/>
</dbReference>
<dbReference type="Pfam" id="PF01568">
    <property type="entry name" value="Molydop_binding"/>
    <property type="match status" value="1"/>
</dbReference>
<reference evidence="2 3" key="1">
    <citation type="submission" date="2011-09" db="EMBL/GenBank/DDBJ databases">
        <title>The draft genome of Fischerella sp. JSC-11.</title>
        <authorList>
            <consortium name="US DOE Joint Genome Institute (JGI-PGF)"/>
            <person name="Lucas S."/>
            <person name="Han J."/>
            <person name="Lapidus A."/>
            <person name="Cheng J.-F."/>
            <person name="Goodwin L."/>
            <person name="Pitluck S."/>
            <person name="Peters L."/>
            <person name="Land M.L."/>
            <person name="Hauser L."/>
            <person name="Sarkisova S."/>
            <person name="Bryant D.A."/>
            <person name="Brown I."/>
            <person name="Woyke T.J."/>
        </authorList>
    </citation>
    <scope>NUCLEOTIDE SEQUENCE [LARGE SCALE GENOMIC DNA]</scope>
    <source>
        <strain evidence="2 3">JSC-11</strain>
    </source>
</reference>
<evidence type="ECO:0000313" key="3">
    <source>
        <dbReference type="Proteomes" id="UP000004344"/>
    </source>
</evidence>
<accession>G6FPJ9</accession>
<organism evidence="2 3">
    <name type="scientific">Fischerella thermalis JSC-11</name>
    <dbReference type="NCBI Taxonomy" id="741277"/>
    <lineage>
        <taxon>Bacteria</taxon>
        <taxon>Bacillati</taxon>
        <taxon>Cyanobacteriota</taxon>
        <taxon>Cyanophyceae</taxon>
        <taxon>Nostocales</taxon>
        <taxon>Hapalosiphonaceae</taxon>
        <taxon>Fischerella</taxon>
    </lineage>
</organism>
<dbReference type="GO" id="GO:0043546">
    <property type="term" value="F:molybdopterin cofactor binding"/>
    <property type="evidence" value="ECO:0007669"/>
    <property type="project" value="InterPro"/>
</dbReference>
<evidence type="ECO:0000259" key="1">
    <source>
        <dbReference type="Pfam" id="PF01568"/>
    </source>
</evidence>
<dbReference type="EMBL" id="AGIZ01000002">
    <property type="protein sequence ID" value="EHC18799.1"/>
    <property type="molecule type" value="Genomic_DNA"/>
</dbReference>
<feature type="domain" description="Molybdopterin dinucleotide-binding" evidence="1">
    <location>
        <begin position="3"/>
        <end position="84"/>
    </location>
</feature>
<protein>
    <submittedName>
        <fullName evidence="2">Molybdopterin dinucleotide-binding region</fullName>
    </submittedName>
</protein>
<sequence length="94" mass="10355">MVQERKDAITGAFREAVFMNAGDANKLGLKAGDAVILKNESGEFHGRVYIAPIQPGNLQIHWPEGNVLLDKSKRSREGVPDYNAVVRLEVKDHG</sequence>
<proteinExistence type="predicted"/>
<evidence type="ECO:0000313" key="2">
    <source>
        <dbReference type="EMBL" id="EHC18799.1"/>
    </source>
</evidence>
<dbReference type="InterPro" id="IPR009010">
    <property type="entry name" value="Asp_de-COase-like_dom_sf"/>
</dbReference>
<dbReference type="PATRIC" id="fig|741277.3.peg.919"/>
<dbReference type="InterPro" id="IPR006657">
    <property type="entry name" value="MoPterin_dinucl-bd_dom"/>
</dbReference>
<gene>
    <name evidence="2" type="ORF">FJSC11DRAFT_0779</name>
</gene>
<keyword evidence="3" id="KW-1185">Reference proteome</keyword>
<dbReference type="GO" id="GO:0016491">
    <property type="term" value="F:oxidoreductase activity"/>
    <property type="evidence" value="ECO:0007669"/>
    <property type="project" value="InterPro"/>
</dbReference>
<dbReference type="Gene3D" id="2.40.40.20">
    <property type="match status" value="1"/>
</dbReference>
<dbReference type="SUPFAM" id="SSF50692">
    <property type="entry name" value="ADC-like"/>
    <property type="match status" value="1"/>
</dbReference>
<dbReference type="AlphaFoldDB" id="G6FPJ9"/>